<evidence type="ECO:0000256" key="5">
    <source>
        <dbReference type="ARBA" id="ARBA00053002"/>
    </source>
</evidence>
<dbReference type="Gene3D" id="3.40.50.150">
    <property type="entry name" value="Vaccinia Virus protein VP39"/>
    <property type="match status" value="1"/>
</dbReference>
<feature type="region of interest" description="Disordered" evidence="7">
    <location>
        <begin position="1"/>
        <end position="23"/>
    </location>
</feature>
<dbReference type="GO" id="GO:0003723">
    <property type="term" value="F:RNA binding"/>
    <property type="evidence" value="ECO:0007669"/>
    <property type="project" value="UniProtKB-UniRule"/>
</dbReference>
<feature type="compositionally biased region" description="Polar residues" evidence="7">
    <location>
        <begin position="496"/>
        <end position="508"/>
    </location>
</feature>
<dbReference type="PANTHER" id="PTHR22807:SF4">
    <property type="entry name" value="28S RRNA (CYTOSINE-C(5))-METHYLTRANSFERASE"/>
    <property type="match status" value="1"/>
</dbReference>
<dbReference type="PRINTS" id="PR02008">
    <property type="entry name" value="RCMTFAMILY"/>
</dbReference>
<keyword evidence="4 6" id="KW-0694">RNA-binding</keyword>
<dbReference type="Gene3D" id="3.30.70.1170">
    <property type="entry name" value="Sun protein, domain 3"/>
    <property type="match status" value="1"/>
</dbReference>
<dbReference type="InterPro" id="IPR048889">
    <property type="entry name" value="NSUN5_RCM1_N"/>
</dbReference>
<evidence type="ECO:0000259" key="8">
    <source>
        <dbReference type="PROSITE" id="PS51686"/>
    </source>
</evidence>
<feature type="binding site" evidence="6">
    <location>
        <position position="301"/>
    </location>
    <ligand>
        <name>S-adenosyl-L-methionine</name>
        <dbReference type="ChEBI" id="CHEBI:59789"/>
    </ligand>
</feature>
<feature type="active site" description="Nucleophile" evidence="6">
    <location>
        <position position="383"/>
    </location>
</feature>
<dbReference type="PANTHER" id="PTHR22807">
    <property type="entry name" value="NOP2 YEAST -RELATED NOL1/NOP2/FMU SUN DOMAIN-CONTAINING"/>
    <property type="match status" value="1"/>
</dbReference>
<evidence type="ECO:0000313" key="9">
    <source>
        <dbReference type="EMBL" id="KAK3213191.1"/>
    </source>
</evidence>
<dbReference type="AlphaFoldDB" id="A0AAE0AFV9"/>
<feature type="region of interest" description="Disordered" evidence="7">
    <location>
        <begin position="496"/>
        <end position="515"/>
    </location>
</feature>
<feature type="binding site" evidence="6">
    <location>
        <position position="274"/>
    </location>
    <ligand>
        <name>S-adenosyl-L-methionine</name>
        <dbReference type="ChEBI" id="CHEBI:59789"/>
    </ligand>
</feature>
<dbReference type="InterPro" id="IPR023267">
    <property type="entry name" value="RCMT"/>
</dbReference>
<evidence type="ECO:0000256" key="1">
    <source>
        <dbReference type="ARBA" id="ARBA00022603"/>
    </source>
</evidence>
<evidence type="ECO:0000256" key="3">
    <source>
        <dbReference type="ARBA" id="ARBA00022691"/>
    </source>
</evidence>
<keyword evidence="10" id="KW-1185">Reference proteome</keyword>
<dbReference type="EMBL" id="JANJYJ010000005">
    <property type="protein sequence ID" value="KAK3213191.1"/>
    <property type="molecule type" value="Genomic_DNA"/>
</dbReference>
<keyword evidence="2 6" id="KW-0808">Transferase</keyword>
<feature type="domain" description="SAM-dependent MTase RsmB/NOP-type" evidence="8">
    <location>
        <begin position="161"/>
        <end position="449"/>
    </location>
</feature>
<dbReference type="CDD" id="cd02440">
    <property type="entry name" value="AdoMet_MTases"/>
    <property type="match status" value="1"/>
</dbReference>
<proteinExistence type="inferred from homology"/>
<dbReference type="Pfam" id="PF21148">
    <property type="entry name" value="NSUN5_fdxn-like"/>
    <property type="match status" value="1"/>
</dbReference>
<dbReference type="GO" id="GO:0008173">
    <property type="term" value="F:RNA methyltransferase activity"/>
    <property type="evidence" value="ECO:0007669"/>
    <property type="project" value="InterPro"/>
</dbReference>
<evidence type="ECO:0000313" key="10">
    <source>
        <dbReference type="Proteomes" id="UP001281410"/>
    </source>
</evidence>
<accession>A0AAE0AFV9</accession>
<dbReference type="InterPro" id="IPR001678">
    <property type="entry name" value="MeTrfase_RsmB-F_NOP2_dom"/>
</dbReference>
<dbReference type="FunFam" id="3.40.50.150:FF:000164">
    <property type="entry name" value="Methyltransferase NSUN5, putative"/>
    <property type="match status" value="1"/>
</dbReference>
<dbReference type="InterPro" id="IPR049560">
    <property type="entry name" value="MeTrfase_RsmB-F_NOP2_cat"/>
</dbReference>
<comment type="similarity">
    <text evidence="6">Belongs to the class I-like SAM-binding methyltransferase superfamily. RsmB/NOP family.</text>
</comment>
<dbReference type="InterPro" id="IPR049561">
    <property type="entry name" value="NSUN5_7_fdxn-like"/>
</dbReference>
<comment type="caution">
    <text evidence="9">The sequence shown here is derived from an EMBL/GenBank/DDBJ whole genome shotgun (WGS) entry which is preliminary data.</text>
</comment>
<protein>
    <recommendedName>
        <fullName evidence="8">SAM-dependent MTase RsmB/NOP-type domain-containing protein</fullName>
    </recommendedName>
</protein>
<feature type="binding site" evidence="6">
    <location>
        <position position="321"/>
    </location>
    <ligand>
        <name>S-adenosyl-L-methionine</name>
        <dbReference type="ChEBI" id="CHEBI:59789"/>
    </ligand>
</feature>
<organism evidence="9 10">
    <name type="scientific">Dipteronia sinensis</name>
    <dbReference type="NCBI Taxonomy" id="43782"/>
    <lineage>
        <taxon>Eukaryota</taxon>
        <taxon>Viridiplantae</taxon>
        <taxon>Streptophyta</taxon>
        <taxon>Embryophyta</taxon>
        <taxon>Tracheophyta</taxon>
        <taxon>Spermatophyta</taxon>
        <taxon>Magnoliopsida</taxon>
        <taxon>eudicotyledons</taxon>
        <taxon>Gunneridae</taxon>
        <taxon>Pentapetalae</taxon>
        <taxon>rosids</taxon>
        <taxon>malvids</taxon>
        <taxon>Sapindales</taxon>
        <taxon>Sapindaceae</taxon>
        <taxon>Hippocastanoideae</taxon>
        <taxon>Acereae</taxon>
        <taxon>Dipteronia</taxon>
    </lineage>
</organism>
<dbReference type="Proteomes" id="UP001281410">
    <property type="component" value="Unassembled WGS sequence"/>
</dbReference>
<dbReference type="FunFam" id="3.30.70.1170:FF:000007">
    <property type="entry name" value="Putative 28S rRNA (Cytosine-C(5))-methyltransferase"/>
    <property type="match status" value="1"/>
</dbReference>
<gene>
    <name evidence="9" type="ORF">Dsin_017897</name>
</gene>
<name>A0AAE0AFV9_9ROSI</name>
<sequence>MVRPQTAVAKGPSVAAANKSKNQRLSSAERSAYFARREAAKVLRSVLQGDTRRRALGSIKTLVYNPSVRNKKATFALVCQTLKHLAIIKDVLEAANILNSKWKRQLELVYIIIYDILFGKEISLAGDAEKFLTLRKEAIQSALARLLVRRKAKRIEDLVALYQTPDVSKPRYVRVNTLKMDVDSAVLELRKQFTVQKDDMVPNLLILPPGCDLHAHSLVTNGSVFLQGKASSMVAAALSPEPGWKVLDACSAPGNKTVHLAALMKGKGKIIACELNKERVKRLEETIRLSGAANIEVLNGDFLKLDPKDPAYSEVRAILLDPSCSGSGTAANRLDHLLPSHAAGHGADFNGSERLNKLAAFQKKALEHALSFPAVERVVYSTCSIEQIENEDVVQSLLPLAISYGFQLATPFPKWHRRGLRVFDGSEHLLRTDVVEDKEGFFIALFVRKDMVNGCKKPTIERHTKGSLNASKKNYVAPILFNRMFTMMSHCRLRSVSPNTKNHSSASDSLFHVTL</sequence>
<evidence type="ECO:0000256" key="6">
    <source>
        <dbReference type="PROSITE-ProRule" id="PRU01023"/>
    </source>
</evidence>
<evidence type="ECO:0000256" key="4">
    <source>
        <dbReference type="ARBA" id="ARBA00022884"/>
    </source>
</evidence>
<dbReference type="GO" id="GO:0005730">
    <property type="term" value="C:nucleolus"/>
    <property type="evidence" value="ECO:0007669"/>
    <property type="project" value="TreeGrafter"/>
</dbReference>
<dbReference type="SUPFAM" id="SSF53335">
    <property type="entry name" value="S-adenosyl-L-methionine-dependent methyltransferases"/>
    <property type="match status" value="1"/>
</dbReference>
<evidence type="ECO:0000256" key="2">
    <source>
        <dbReference type="ARBA" id="ARBA00022679"/>
    </source>
</evidence>
<dbReference type="PROSITE" id="PS51686">
    <property type="entry name" value="SAM_MT_RSMB_NOP"/>
    <property type="match status" value="1"/>
</dbReference>
<keyword evidence="1 6" id="KW-0489">Methyltransferase</keyword>
<dbReference type="GO" id="GO:0070475">
    <property type="term" value="P:rRNA base methylation"/>
    <property type="evidence" value="ECO:0007669"/>
    <property type="project" value="TreeGrafter"/>
</dbReference>
<dbReference type="Pfam" id="PF01189">
    <property type="entry name" value="Methyltr_RsmB-F"/>
    <property type="match status" value="1"/>
</dbReference>
<reference evidence="9" key="1">
    <citation type="journal article" date="2023" name="Plant J.">
        <title>Genome sequences and population genomics provide insights into the demographic history, inbreeding, and mutation load of two 'living fossil' tree species of Dipteronia.</title>
        <authorList>
            <person name="Feng Y."/>
            <person name="Comes H.P."/>
            <person name="Chen J."/>
            <person name="Zhu S."/>
            <person name="Lu R."/>
            <person name="Zhang X."/>
            <person name="Li P."/>
            <person name="Qiu J."/>
            <person name="Olsen K.M."/>
            <person name="Qiu Y."/>
        </authorList>
    </citation>
    <scope>NUCLEOTIDE SEQUENCE</scope>
    <source>
        <strain evidence="9">NBL</strain>
    </source>
</reference>
<evidence type="ECO:0000256" key="7">
    <source>
        <dbReference type="SAM" id="MobiDB-lite"/>
    </source>
</evidence>
<dbReference type="InterPro" id="IPR029063">
    <property type="entry name" value="SAM-dependent_MTases_sf"/>
</dbReference>
<keyword evidence="3 6" id="KW-0949">S-adenosyl-L-methionine</keyword>
<feature type="binding site" evidence="6">
    <location>
        <begin position="250"/>
        <end position="256"/>
    </location>
    <ligand>
        <name>S-adenosyl-L-methionine</name>
        <dbReference type="ChEBI" id="CHEBI:59789"/>
    </ligand>
</feature>
<comment type="catalytic activity">
    <reaction evidence="5">
        <text>a cytidine in 25S rRNA + S-adenosyl-L-methionine = a 5-methylcytidine in 25S rRNA + S-adenosyl-L-homocysteine + H(+)</text>
        <dbReference type="Rhea" id="RHEA:47780"/>
        <dbReference type="Rhea" id="RHEA-COMP:11911"/>
        <dbReference type="Rhea" id="RHEA-COMP:11912"/>
        <dbReference type="ChEBI" id="CHEBI:15378"/>
        <dbReference type="ChEBI" id="CHEBI:57856"/>
        <dbReference type="ChEBI" id="CHEBI:59789"/>
        <dbReference type="ChEBI" id="CHEBI:74483"/>
        <dbReference type="ChEBI" id="CHEBI:82748"/>
    </reaction>
</comment>
<dbReference type="Pfam" id="PF21153">
    <property type="entry name" value="NSUN5_N"/>
    <property type="match status" value="1"/>
</dbReference>